<keyword evidence="11" id="KW-1185">Reference proteome</keyword>
<keyword evidence="4 10" id="KW-0067">ATP-binding</keyword>
<dbReference type="EMBL" id="CAXAMM010004493">
    <property type="protein sequence ID" value="CAK9003791.1"/>
    <property type="molecule type" value="Genomic_DNA"/>
</dbReference>
<sequence length="880" mass="96974">ALSDVSLSLAPGTIGLVGNNGAGKSTLLKILLGLLEPDEGEGTILGYDVRSPSNALRGSVGYMPESAATVPVLKGVEFVTLSGDLYGMPHGDARRRAHEVLDYVGLGELRYRRLEEYSAGNIQRLKLAAALVHDPQLLLLDEPTNGLDPAGRVGMLRLIEDLIAETDKSVILCTHLLGDVEQLCQQVVVLHRGTVISSGSMAELKRQTGNRFEIAWQGESGGFLDALRHGGAEINLTNTPNHARVDVPNEWSTTRFFELAATHHVVLTQIAPEEENLEKLSSRMGIDNARYHGWKGELRSPWVSCLAIVRVGMLQVFRRKSYWIVIALGLLQFLIYWALIYAVNQVNFPKRIQGDILDFMGFGSTTSGDGNGYIRFMRQQSVIVMILLAFAGSLLVGTDFRMNSLPFYLSRRIDRRHYIVGKLLAVSAIVTLMTTVPALLLFFEYGFLTASVDYWVDNWEIPVSVIVYGLVICAVLSTLIVTLSAYLQRVAPIAITWSSVFVLLGSMSQFLRSGDGSHYWGLIDPWRDMRYVGRLCFGDFDNAQQEDFAWWALLVLVAVCTLAMAALVHRVRQTFMFLSFDHVTKLYGPVVGVNDISCRVGPGITGLLGANGAGKSTMMKLASGQLRPTSGTVTLDSHNAWSGAAKRCFGFSPDINSFYEEMTGREFVYAMTRLYGFSARESRERTERALEEVGMSDRADRHIAGCSHGMRQRIKLAQALVNNPPILLLDEPMTGIDPGGRREIGELLIQQAEQGKTILVSSHILVEVESLADSILMIARGRIVASGTLSDVRNLIDDQPFTVQIVVEPPRRMAALLLEFEEVHSVEVRGDTLTVRTQQPAQFFARVGELVMQEGLVVHKMVSLDTGADAVFGYLEQGTS</sequence>
<evidence type="ECO:0000256" key="3">
    <source>
        <dbReference type="ARBA" id="ARBA00022741"/>
    </source>
</evidence>
<feature type="transmembrane region" description="Helical" evidence="5">
    <location>
        <begin position="490"/>
        <end position="511"/>
    </location>
</feature>
<dbReference type="PROSITE" id="PS50893">
    <property type="entry name" value="ABC_TRANSPORTER_2"/>
    <property type="match status" value="2"/>
</dbReference>
<dbReference type="InterPro" id="IPR027417">
    <property type="entry name" value="P-loop_NTPase"/>
</dbReference>
<evidence type="ECO:0000256" key="5">
    <source>
        <dbReference type="SAM" id="Phobius"/>
    </source>
</evidence>
<dbReference type="SMART" id="SM00382">
    <property type="entry name" value="AAA"/>
    <property type="match status" value="2"/>
</dbReference>
<comment type="similarity">
    <text evidence="1">Belongs to the ABC transporter superfamily.</text>
</comment>
<name>A0ABP0RPL2_9DINO</name>
<reference evidence="10 11" key="1">
    <citation type="submission" date="2024-02" db="EMBL/GenBank/DDBJ databases">
        <authorList>
            <person name="Chen Y."/>
            <person name="Shah S."/>
            <person name="Dougan E. K."/>
            <person name="Thang M."/>
            <person name="Chan C."/>
        </authorList>
    </citation>
    <scope>NUCLEOTIDE SEQUENCE [LARGE SCALE GENOMIC DNA]</scope>
</reference>
<evidence type="ECO:0000313" key="11">
    <source>
        <dbReference type="Proteomes" id="UP001642464"/>
    </source>
</evidence>
<dbReference type="Proteomes" id="UP001642464">
    <property type="component" value="Unassembled WGS sequence"/>
</dbReference>
<dbReference type="EMBL" id="CAXAMM010004267">
    <property type="protein sequence ID" value="CAK9003046.1"/>
    <property type="molecule type" value="Genomic_DNA"/>
</dbReference>
<feature type="transmembrane region" description="Helical" evidence="5">
    <location>
        <begin position="423"/>
        <end position="443"/>
    </location>
</feature>
<gene>
    <name evidence="7" type="ORF">SCF082_LOCUS3055</name>
    <name evidence="10" type="ORF">SCF082_LOCUS47709</name>
    <name evidence="8" type="ORF">SCF082_LOCUS7578</name>
    <name evidence="9" type="ORF">SCF082_LOCUS7906</name>
</gene>
<evidence type="ECO:0000313" key="7">
    <source>
        <dbReference type="EMBL" id="CAK8992313.1"/>
    </source>
</evidence>
<evidence type="ECO:0000256" key="4">
    <source>
        <dbReference type="ARBA" id="ARBA00022840"/>
    </source>
</evidence>
<keyword evidence="5" id="KW-1133">Transmembrane helix</keyword>
<dbReference type="PROSITE" id="PS00211">
    <property type="entry name" value="ABC_TRANSPORTER_1"/>
    <property type="match status" value="2"/>
</dbReference>
<proteinExistence type="inferred from homology"/>
<evidence type="ECO:0000259" key="6">
    <source>
        <dbReference type="PROSITE" id="PS50893"/>
    </source>
</evidence>
<keyword evidence="2" id="KW-0813">Transport</keyword>
<evidence type="ECO:0000313" key="10">
    <source>
        <dbReference type="EMBL" id="CAK9102050.1"/>
    </source>
</evidence>
<dbReference type="GO" id="GO:0005524">
    <property type="term" value="F:ATP binding"/>
    <property type="evidence" value="ECO:0007669"/>
    <property type="project" value="UniProtKB-KW"/>
</dbReference>
<dbReference type="Pfam" id="PF00005">
    <property type="entry name" value="ABC_tran"/>
    <property type="match status" value="2"/>
</dbReference>
<dbReference type="PANTHER" id="PTHR43335:SF11">
    <property type="entry name" value="ABC TRANSPORTER RELATED"/>
    <property type="match status" value="1"/>
</dbReference>
<feature type="domain" description="ABC transporter" evidence="6">
    <location>
        <begin position="1"/>
        <end position="217"/>
    </location>
</feature>
<comment type="caution">
    <text evidence="10">The sequence shown here is derived from an EMBL/GenBank/DDBJ whole genome shotgun (WGS) entry which is preliminary data.</text>
</comment>
<dbReference type="InterPro" id="IPR017871">
    <property type="entry name" value="ABC_transporter-like_CS"/>
</dbReference>
<dbReference type="EMBL" id="CAXAMM010041956">
    <property type="protein sequence ID" value="CAK9102050.1"/>
    <property type="molecule type" value="Genomic_DNA"/>
</dbReference>
<feature type="domain" description="ABC transporter" evidence="6">
    <location>
        <begin position="578"/>
        <end position="805"/>
    </location>
</feature>
<organism evidence="10 11">
    <name type="scientific">Durusdinium trenchii</name>
    <dbReference type="NCBI Taxonomy" id="1381693"/>
    <lineage>
        <taxon>Eukaryota</taxon>
        <taxon>Sar</taxon>
        <taxon>Alveolata</taxon>
        <taxon>Dinophyceae</taxon>
        <taxon>Suessiales</taxon>
        <taxon>Symbiodiniaceae</taxon>
        <taxon>Durusdinium</taxon>
    </lineage>
</organism>
<dbReference type="CDD" id="cd03230">
    <property type="entry name" value="ABC_DR_subfamily_A"/>
    <property type="match status" value="1"/>
</dbReference>
<dbReference type="Gene3D" id="3.40.50.300">
    <property type="entry name" value="P-loop containing nucleotide triphosphate hydrolases"/>
    <property type="match status" value="2"/>
</dbReference>
<evidence type="ECO:0000313" key="9">
    <source>
        <dbReference type="EMBL" id="CAK9003791.1"/>
    </source>
</evidence>
<dbReference type="PANTHER" id="PTHR43335">
    <property type="entry name" value="ABC TRANSPORTER, ATP-BINDING PROTEIN"/>
    <property type="match status" value="1"/>
</dbReference>
<protein>
    <submittedName>
        <fullName evidence="10">Linearmycin resistance ATP-binding protein LnrL</fullName>
    </submittedName>
</protein>
<evidence type="ECO:0000256" key="2">
    <source>
        <dbReference type="ARBA" id="ARBA00022448"/>
    </source>
</evidence>
<dbReference type="SUPFAM" id="SSF52540">
    <property type="entry name" value="P-loop containing nucleoside triphosphate hydrolases"/>
    <property type="match status" value="2"/>
</dbReference>
<dbReference type="InterPro" id="IPR003439">
    <property type="entry name" value="ABC_transporter-like_ATP-bd"/>
</dbReference>
<evidence type="ECO:0000313" key="8">
    <source>
        <dbReference type="EMBL" id="CAK9003046.1"/>
    </source>
</evidence>
<feature type="transmembrane region" description="Helical" evidence="5">
    <location>
        <begin position="382"/>
        <end position="402"/>
    </location>
</feature>
<feature type="transmembrane region" description="Helical" evidence="5">
    <location>
        <begin position="548"/>
        <end position="568"/>
    </location>
</feature>
<evidence type="ECO:0000256" key="1">
    <source>
        <dbReference type="ARBA" id="ARBA00005417"/>
    </source>
</evidence>
<keyword evidence="5" id="KW-0812">Transmembrane</keyword>
<dbReference type="EMBL" id="CAXAMM010001543">
    <property type="protein sequence ID" value="CAK8992313.1"/>
    <property type="molecule type" value="Genomic_DNA"/>
</dbReference>
<dbReference type="InterPro" id="IPR003593">
    <property type="entry name" value="AAA+_ATPase"/>
</dbReference>
<feature type="transmembrane region" description="Helical" evidence="5">
    <location>
        <begin position="463"/>
        <end position="483"/>
    </location>
</feature>
<feature type="non-terminal residue" evidence="10">
    <location>
        <position position="1"/>
    </location>
</feature>
<keyword evidence="5" id="KW-0472">Membrane</keyword>
<keyword evidence="3" id="KW-0547">Nucleotide-binding</keyword>
<feature type="transmembrane region" description="Helical" evidence="5">
    <location>
        <begin position="322"/>
        <end position="343"/>
    </location>
</feature>
<accession>A0ABP0RPL2</accession>